<dbReference type="EMBL" id="CP002949">
    <property type="protein sequence ID" value="AEL70592.1"/>
    <property type="molecule type" value="Genomic_DNA"/>
</dbReference>
<gene>
    <name evidence="1" type="ordered locus">BafPKo_J0011</name>
</gene>
<protein>
    <submittedName>
        <fullName evidence="1">Uncharacterized protein</fullName>
    </submittedName>
</protein>
<geneLocation type="plasmid" evidence="1 2">
    <name>lp38</name>
</geneLocation>
<keyword evidence="2" id="KW-1185">Reference proteome</keyword>
<dbReference type="PATRIC" id="fig|390236.22.peg.1378"/>
<dbReference type="AlphaFoldDB" id="G0ITY8"/>
<dbReference type="HOGENOM" id="CLU_2876886_0_0_12"/>
<proteinExistence type="predicted"/>
<evidence type="ECO:0000313" key="2">
    <source>
        <dbReference type="Proteomes" id="UP000005216"/>
    </source>
</evidence>
<dbReference type="KEGG" id="bafz:BafPKo_J0011"/>
<evidence type="ECO:0000313" key="1">
    <source>
        <dbReference type="EMBL" id="AEL70592.1"/>
    </source>
</evidence>
<keyword evidence="1" id="KW-0614">Plasmid</keyword>
<sequence>MVNKFLKRLKELKEGFGYKYFFEFCYKLKPKFKSNFYKLLAARLIIVMDTYRSKFLLEAFILT</sequence>
<accession>G0ITY8</accession>
<organism evidence="1 2">
    <name type="scientific">Borreliella afzelii (strain PKo)</name>
    <name type="common">Borrelia afzelii</name>
    <dbReference type="NCBI Taxonomy" id="390236"/>
    <lineage>
        <taxon>Bacteria</taxon>
        <taxon>Pseudomonadati</taxon>
        <taxon>Spirochaetota</taxon>
        <taxon>Spirochaetia</taxon>
        <taxon>Spirochaetales</taxon>
        <taxon>Borreliaceae</taxon>
        <taxon>Borreliella</taxon>
    </lineage>
</organism>
<name>G0ITY8_BORAP</name>
<reference evidence="1 2" key="1">
    <citation type="journal article" date="2011" name="J. Bacteriol.">
        <title>Whole-genome sequences of two Borrelia afzelii and two Borrelia garinii Lyme disease agent isolates.</title>
        <authorList>
            <person name="Casjens S.R."/>
            <person name="Mongodin E.F."/>
            <person name="Qiu W.-G."/>
            <person name="Dunn J.J."/>
            <person name="Luft B.J."/>
            <person name="Fraser-Liggett C.M."/>
            <person name="Schutzer S.E."/>
        </authorList>
    </citation>
    <scope>NUCLEOTIDE SEQUENCE [LARGE SCALE GENOMIC DNA]</scope>
    <source>
        <strain evidence="1 2">PKo</strain>
    </source>
</reference>
<dbReference type="Proteomes" id="UP000005216">
    <property type="component" value="Plasmid lp38"/>
</dbReference>